<dbReference type="eggNOG" id="COG5263">
    <property type="taxonomic scope" value="Bacteria"/>
</dbReference>
<gene>
    <name evidence="2" type="ORF">Hsw_4013</name>
</gene>
<feature type="chain" id="PRO_5004910219" description="WG repeat-containing protein" evidence="1">
    <location>
        <begin position="28"/>
        <end position="272"/>
    </location>
</feature>
<evidence type="ECO:0000256" key="1">
    <source>
        <dbReference type="SAM" id="SignalP"/>
    </source>
</evidence>
<dbReference type="HOGENOM" id="CLU_030408_0_0_10"/>
<organism evidence="2 3">
    <name type="scientific">Hymenobacter swuensis DY53</name>
    <dbReference type="NCBI Taxonomy" id="1227739"/>
    <lineage>
        <taxon>Bacteria</taxon>
        <taxon>Pseudomonadati</taxon>
        <taxon>Bacteroidota</taxon>
        <taxon>Cytophagia</taxon>
        <taxon>Cytophagales</taxon>
        <taxon>Hymenobacteraceae</taxon>
        <taxon>Hymenobacter</taxon>
    </lineage>
</organism>
<keyword evidence="3" id="KW-1185">Reference proteome</keyword>
<reference evidence="2 3" key="1">
    <citation type="submission" date="2014-01" db="EMBL/GenBank/DDBJ databases">
        <title>Complete genome sequence of ionizing-radiation resistance bacterium Hymenobacter swuensis DY53.</title>
        <authorList>
            <person name="Jung J.-H."/>
            <person name="Jeong S.-W."/>
            <person name="Joe M.-H."/>
            <person name="Cho y.-j."/>
            <person name="Kim M.-K."/>
            <person name="Lim S.-Y."/>
        </authorList>
    </citation>
    <scope>NUCLEOTIDE SEQUENCE [LARGE SCALE GENOMIC DNA]</scope>
    <source>
        <strain evidence="2 3">DY53</strain>
    </source>
</reference>
<evidence type="ECO:0000313" key="3">
    <source>
        <dbReference type="Proteomes" id="UP000019423"/>
    </source>
</evidence>
<evidence type="ECO:0000313" key="2">
    <source>
        <dbReference type="EMBL" id="AHJ99608.1"/>
    </source>
</evidence>
<dbReference type="KEGG" id="hsw:Hsw_4013"/>
<sequence length="272" mass="30035">MLSQPSLRMKRLLLPVLLLLSVVAAPAGQAQTAPARLVPFRQGTRWGYADHTRRLVLPARFDEAGPFVEEIAWVRLGQLYGYIDGGGNPVTPLQYTRAGNFRQGRATVELSGETFTIGVSGRRLTEPALPEPEEDPLEQGDVVRKDGKVGFRFTVGTASVPAIYDEIRDNYNGLLFVRVADKWGIINGRGKLVQPVQYQTIRLTGNLAFPVVQLAGLFGYLDAEGNRLTDLRYRQAEPFAEGVARVQLPDGQFGYVDTSGREFWEEAPTSGQ</sequence>
<feature type="signal peptide" evidence="1">
    <location>
        <begin position="1"/>
        <end position="27"/>
    </location>
</feature>
<dbReference type="InterPro" id="IPR032774">
    <property type="entry name" value="WG_beta_rep"/>
</dbReference>
<keyword evidence="1" id="KW-0732">Signal</keyword>
<dbReference type="SUPFAM" id="SSF69360">
    <property type="entry name" value="Cell wall binding repeat"/>
    <property type="match status" value="1"/>
</dbReference>
<dbReference type="EMBL" id="CP007145">
    <property type="protein sequence ID" value="AHJ99608.1"/>
    <property type="molecule type" value="Genomic_DNA"/>
</dbReference>
<dbReference type="Pfam" id="PF14903">
    <property type="entry name" value="WG_beta_rep"/>
    <property type="match status" value="3"/>
</dbReference>
<accession>W8F3R9</accession>
<dbReference type="Proteomes" id="UP000019423">
    <property type="component" value="Chromosome"/>
</dbReference>
<evidence type="ECO:0008006" key="4">
    <source>
        <dbReference type="Google" id="ProtNLM"/>
    </source>
</evidence>
<name>W8F3R9_9BACT</name>
<proteinExistence type="predicted"/>
<dbReference type="PANTHER" id="PTHR37841">
    <property type="entry name" value="GLR2918 PROTEIN"/>
    <property type="match status" value="1"/>
</dbReference>
<dbReference type="AlphaFoldDB" id="W8F3R9"/>
<dbReference type="PANTHER" id="PTHR37841:SF1">
    <property type="entry name" value="DUF3298 DOMAIN-CONTAINING PROTEIN"/>
    <property type="match status" value="1"/>
</dbReference>
<dbReference type="STRING" id="1227739.Hsw_4013"/>
<protein>
    <recommendedName>
        <fullName evidence="4">WG repeat-containing protein</fullName>
    </recommendedName>
</protein>
<dbReference type="PATRIC" id="fig|1227739.3.peg.4161"/>